<feature type="compositionally biased region" description="Basic residues" evidence="7">
    <location>
        <begin position="31"/>
        <end position="44"/>
    </location>
</feature>
<feature type="transmembrane region" description="Helical" evidence="8">
    <location>
        <begin position="100"/>
        <end position="121"/>
    </location>
</feature>
<name>A0A7J5BQ78_9MICO</name>
<evidence type="ECO:0000313" key="11">
    <source>
        <dbReference type="EMBL" id="KAB1653091.1"/>
    </source>
</evidence>
<feature type="domain" description="MacB-like periplasmic core" evidence="10">
    <location>
        <begin position="101"/>
        <end position="293"/>
    </location>
</feature>
<organism evidence="11 12">
    <name type="scientific">Pseudoclavibacter chungangensis</name>
    <dbReference type="NCBI Taxonomy" id="587635"/>
    <lineage>
        <taxon>Bacteria</taxon>
        <taxon>Bacillati</taxon>
        <taxon>Actinomycetota</taxon>
        <taxon>Actinomycetes</taxon>
        <taxon>Micrococcales</taxon>
        <taxon>Microbacteriaceae</taxon>
        <taxon>Pseudoclavibacter</taxon>
    </lineage>
</organism>
<comment type="similarity">
    <text evidence="6">Belongs to the ABC-4 integral membrane protein family.</text>
</comment>
<dbReference type="PANTHER" id="PTHR30572">
    <property type="entry name" value="MEMBRANE COMPONENT OF TRANSPORTER-RELATED"/>
    <property type="match status" value="1"/>
</dbReference>
<keyword evidence="5 8" id="KW-0472">Membrane</keyword>
<evidence type="ECO:0000256" key="2">
    <source>
        <dbReference type="ARBA" id="ARBA00022475"/>
    </source>
</evidence>
<evidence type="ECO:0000256" key="7">
    <source>
        <dbReference type="SAM" id="MobiDB-lite"/>
    </source>
</evidence>
<evidence type="ECO:0000256" key="5">
    <source>
        <dbReference type="ARBA" id="ARBA00023136"/>
    </source>
</evidence>
<feature type="compositionally biased region" description="Basic residues" evidence="7">
    <location>
        <begin position="1"/>
        <end position="18"/>
    </location>
</feature>
<sequence length="492" mass="51902">MGRRHRRARARPGGVRRARGADLRGVSGRSVGRHRGGRTRRGGRRERGPESPRPPPVGHETLATWPQRRSIGGRAMKFFTGAVGGLLDAWDEIRVHKTRLILSLLGVLLAVCALTTVTGIGRLTESGIDMLNNQMSGPDMSYQISASGGDATETAERFESAMTEISERYEITYVSRSLSGQVQVQYPDGVAPVAVTAVDHSYGDMRSVPVTEGSWFATDDADRLAPAVVISNSMWEGLGSPDLATHPTLEILAPTRTTAVVVGVYSAPEFGFSTSDQLYMLYDSYDRISTTETDGSEVAAASAMGGAGSQMSYVVWLPPAIGEDLGWRIKTDLQSSLGPSVAVEATRTDAGAYGGGAQGLTTMIAIVSSIVLVIGVVGYINLAILSVDNRVREIGIRRSFGATGGRVFVAVLLESVVGTLIAGMCGIALAALILSNTAVQQAVSLGAFPDGAPFPTDAAWMGLIISLVVGVISGIIPAFIATRIKVIDALRL</sequence>
<comment type="subcellular location">
    <subcellularLocation>
        <location evidence="1">Cell membrane</location>
        <topology evidence="1">Multi-pass membrane protein</topology>
    </subcellularLocation>
</comment>
<dbReference type="OrthoDB" id="3510103at2"/>
<dbReference type="InterPro" id="IPR050250">
    <property type="entry name" value="Macrolide_Exporter_MacB"/>
</dbReference>
<evidence type="ECO:0000256" key="4">
    <source>
        <dbReference type="ARBA" id="ARBA00022989"/>
    </source>
</evidence>
<evidence type="ECO:0000313" key="12">
    <source>
        <dbReference type="Proteomes" id="UP000467240"/>
    </source>
</evidence>
<feature type="transmembrane region" description="Helical" evidence="8">
    <location>
        <begin position="458"/>
        <end position="481"/>
    </location>
</feature>
<dbReference type="PANTHER" id="PTHR30572:SF4">
    <property type="entry name" value="ABC TRANSPORTER PERMEASE YTRF"/>
    <property type="match status" value="1"/>
</dbReference>
<keyword evidence="3 8" id="KW-0812">Transmembrane</keyword>
<proteinExistence type="inferred from homology"/>
<evidence type="ECO:0000259" key="9">
    <source>
        <dbReference type="Pfam" id="PF02687"/>
    </source>
</evidence>
<feature type="transmembrane region" description="Helical" evidence="8">
    <location>
        <begin position="363"/>
        <end position="387"/>
    </location>
</feature>
<dbReference type="Proteomes" id="UP000467240">
    <property type="component" value="Unassembled WGS sequence"/>
</dbReference>
<reference evidence="11 12" key="1">
    <citation type="submission" date="2019-09" db="EMBL/GenBank/DDBJ databases">
        <title>Phylogeny of genus Pseudoclavibacter and closely related genus.</title>
        <authorList>
            <person name="Li Y."/>
        </authorList>
    </citation>
    <scope>NUCLEOTIDE SEQUENCE [LARGE SCALE GENOMIC DNA]</scope>
    <source>
        <strain evidence="11 12">DSM 23821</strain>
    </source>
</reference>
<feature type="transmembrane region" description="Helical" evidence="8">
    <location>
        <begin position="407"/>
        <end position="434"/>
    </location>
</feature>
<dbReference type="InterPro" id="IPR025857">
    <property type="entry name" value="MacB_PCD"/>
</dbReference>
<evidence type="ECO:0000256" key="8">
    <source>
        <dbReference type="SAM" id="Phobius"/>
    </source>
</evidence>
<dbReference type="InterPro" id="IPR003838">
    <property type="entry name" value="ABC3_permease_C"/>
</dbReference>
<dbReference type="GO" id="GO:0022857">
    <property type="term" value="F:transmembrane transporter activity"/>
    <property type="evidence" value="ECO:0007669"/>
    <property type="project" value="TreeGrafter"/>
</dbReference>
<dbReference type="AlphaFoldDB" id="A0A7J5BQ78"/>
<evidence type="ECO:0000256" key="6">
    <source>
        <dbReference type="ARBA" id="ARBA00038076"/>
    </source>
</evidence>
<keyword evidence="12" id="KW-1185">Reference proteome</keyword>
<accession>A0A7J5BQ78</accession>
<feature type="domain" description="ABC3 transporter permease C-terminal" evidence="9">
    <location>
        <begin position="366"/>
        <end position="484"/>
    </location>
</feature>
<dbReference type="EMBL" id="WBJZ01000025">
    <property type="protein sequence ID" value="KAB1653091.1"/>
    <property type="molecule type" value="Genomic_DNA"/>
</dbReference>
<protein>
    <submittedName>
        <fullName evidence="11">ABC transporter permease</fullName>
    </submittedName>
</protein>
<dbReference type="Pfam" id="PF12704">
    <property type="entry name" value="MacB_PCD"/>
    <property type="match status" value="1"/>
</dbReference>
<feature type="region of interest" description="Disordered" evidence="7">
    <location>
        <begin position="1"/>
        <end position="61"/>
    </location>
</feature>
<gene>
    <name evidence="11" type="ORF">F8O01_15625</name>
</gene>
<evidence type="ECO:0000259" key="10">
    <source>
        <dbReference type="Pfam" id="PF12704"/>
    </source>
</evidence>
<comment type="caution">
    <text evidence="11">The sequence shown here is derived from an EMBL/GenBank/DDBJ whole genome shotgun (WGS) entry which is preliminary data.</text>
</comment>
<dbReference type="Pfam" id="PF02687">
    <property type="entry name" value="FtsX"/>
    <property type="match status" value="1"/>
</dbReference>
<evidence type="ECO:0000256" key="3">
    <source>
        <dbReference type="ARBA" id="ARBA00022692"/>
    </source>
</evidence>
<dbReference type="GO" id="GO:0005886">
    <property type="term" value="C:plasma membrane"/>
    <property type="evidence" value="ECO:0007669"/>
    <property type="project" value="UniProtKB-SubCell"/>
</dbReference>
<evidence type="ECO:0000256" key="1">
    <source>
        <dbReference type="ARBA" id="ARBA00004651"/>
    </source>
</evidence>
<keyword evidence="4 8" id="KW-1133">Transmembrane helix</keyword>
<keyword evidence="2" id="KW-1003">Cell membrane</keyword>